<gene>
    <name evidence="2" type="ORF">AAFF_G00264110</name>
</gene>
<evidence type="ECO:0000256" key="1">
    <source>
        <dbReference type="SAM" id="MobiDB-lite"/>
    </source>
</evidence>
<comment type="caution">
    <text evidence="2">The sequence shown here is derived from an EMBL/GenBank/DDBJ whole genome shotgun (WGS) entry which is preliminary data.</text>
</comment>
<evidence type="ECO:0000313" key="3">
    <source>
        <dbReference type="Proteomes" id="UP001221898"/>
    </source>
</evidence>
<keyword evidence="3" id="KW-1185">Reference proteome</keyword>
<sequence>MGEIRCVNTCMGSSVTVKEVKRFNRELTARNVPFFRTSAAERKLNGGRVNPPPLGSCPGAPAQVPRRKSGLKHQNQSANGAFHTTSPWRERTREEGEEEEFRWPPVWREGLRHRGVARGGPWGPLIPRLSRREKTEGDCSTCSHAPERGALFTPPTTFLSAKQFANQQVTVH</sequence>
<protein>
    <submittedName>
        <fullName evidence="2">Uncharacterized protein</fullName>
    </submittedName>
</protein>
<feature type="region of interest" description="Disordered" evidence="1">
    <location>
        <begin position="44"/>
        <end position="99"/>
    </location>
</feature>
<organism evidence="2 3">
    <name type="scientific">Aldrovandia affinis</name>
    <dbReference type="NCBI Taxonomy" id="143900"/>
    <lineage>
        <taxon>Eukaryota</taxon>
        <taxon>Metazoa</taxon>
        <taxon>Chordata</taxon>
        <taxon>Craniata</taxon>
        <taxon>Vertebrata</taxon>
        <taxon>Euteleostomi</taxon>
        <taxon>Actinopterygii</taxon>
        <taxon>Neopterygii</taxon>
        <taxon>Teleostei</taxon>
        <taxon>Notacanthiformes</taxon>
        <taxon>Halosauridae</taxon>
        <taxon>Aldrovandia</taxon>
    </lineage>
</organism>
<reference evidence="2" key="1">
    <citation type="journal article" date="2023" name="Science">
        <title>Genome structures resolve the early diversification of teleost fishes.</title>
        <authorList>
            <person name="Parey E."/>
            <person name="Louis A."/>
            <person name="Montfort J."/>
            <person name="Bouchez O."/>
            <person name="Roques C."/>
            <person name="Iampietro C."/>
            <person name="Lluch J."/>
            <person name="Castinel A."/>
            <person name="Donnadieu C."/>
            <person name="Desvignes T."/>
            <person name="Floi Bucao C."/>
            <person name="Jouanno E."/>
            <person name="Wen M."/>
            <person name="Mejri S."/>
            <person name="Dirks R."/>
            <person name="Jansen H."/>
            <person name="Henkel C."/>
            <person name="Chen W.J."/>
            <person name="Zahm M."/>
            <person name="Cabau C."/>
            <person name="Klopp C."/>
            <person name="Thompson A.W."/>
            <person name="Robinson-Rechavi M."/>
            <person name="Braasch I."/>
            <person name="Lecointre G."/>
            <person name="Bobe J."/>
            <person name="Postlethwait J.H."/>
            <person name="Berthelot C."/>
            <person name="Roest Crollius H."/>
            <person name="Guiguen Y."/>
        </authorList>
    </citation>
    <scope>NUCLEOTIDE SEQUENCE</scope>
    <source>
        <strain evidence="2">NC1722</strain>
    </source>
</reference>
<feature type="compositionally biased region" description="Polar residues" evidence="1">
    <location>
        <begin position="72"/>
        <end position="87"/>
    </location>
</feature>
<evidence type="ECO:0000313" key="2">
    <source>
        <dbReference type="EMBL" id="KAJ8408183.1"/>
    </source>
</evidence>
<proteinExistence type="predicted"/>
<dbReference type="AlphaFoldDB" id="A0AAD7SU17"/>
<dbReference type="Proteomes" id="UP001221898">
    <property type="component" value="Unassembled WGS sequence"/>
</dbReference>
<accession>A0AAD7SU17</accession>
<name>A0AAD7SU17_9TELE</name>
<dbReference type="EMBL" id="JAINUG010000036">
    <property type="protein sequence ID" value="KAJ8408183.1"/>
    <property type="molecule type" value="Genomic_DNA"/>
</dbReference>